<evidence type="ECO:0000313" key="4">
    <source>
        <dbReference type="Proteomes" id="UP000276991"/>
    </source>
</evidence>
<dbReference type="Proteomes" id="UP000276991">
    <property type="component" value="Unassembled WGS sequence"/>
</dbReference>
<dbReference type="PANTHER" id="PTHR47331">
    <property type="entry name" value="PHD-TYPE DOMAIN-CONTAINING PROTEIN"/>
    <property type="match status" value="1"/>
</dbReference>
<dbReference type="AlphaFoldDB" id="A0A498SPT2"/>
<dbReference type="InterPro" id="IPR012337">
    <property type="entry name" value="RNaseH-like_sf"/>
</dbReference>
<dbReference type="SUPFAM" id="SSF53098">
    <property type="entry name" value="Ribonuclease H-like"/>
    <property type="match status" value="1"/>
</dbReference>
<keyword evidence="4" id="KW-1185">Reference proteome</keyword>
<evidence type="ECO:0000259" key="2">
    <source>
        <dbReference type="Pfam" id="PF18701"/>
    </source>
</evidence>
<feature type="domain" description="DUF5641" evidence="2">
    <location>
        <begin position="115"/>
        <end position="205"/>
    </location>
</feature>
<dbReference type="OrthoDB" id="8019190at2759"/>
<dbReference type="InterPro" id="IPR036397">
    <property type="entry name" value="RNaseH_sf"/>
</dbReference>
<proteinExistence type="predicted"/>
<organism evidence="3 4">
    <name type="scientific">Acanthocheilonema viteae</name>
    <name type="common">Filarial nematode worm</name>
    <name type="synonym">Dipetalonema viteae</name>
    <dbReference type="NCBI Taxonomy" id="6277"/>
    <lineage>
        <taxon>Eukaryota</taxon>
        <taxon>Metazoa</taxon>
        <taxon>Ecdysozoa</taxon>
        <taxon>Nematoda</taxon>
        <taxon>Chromadorea</taxon>
        <taxon>Rhabditida</taxon>
        <taxon>Spirurina</taxon>
        <taxon>Spiruromorpha</taxon>
        <taxon>Filarioidea</taxon>
        <taxon>Onchocercidae</taxon>
        <taxon>Acanthocheilonema</taxon>
    </lineage>
</organism>
<dbReference type="InterPro" id="IPR040676">
    <property type="entry name" value="DUF5641"/>
</dbReference>
<feature type="region of interest" description="Disordered" evidence="1">
    <location>
        <begin position="235"/>
        <end position="285"/>
    </location>
</feature>
<dbReference type="Gene3D" id="3.30.420.10">
    <property type="entry name" value="Ribonuclease H-like superfamily/Ribonuclease H"/>
    <property type="match status" value="1"/>
</dbReference>
<reference evidence="3 4" key="1">
    <citation type="submission" date="2018-08" db="EMBL/GenBank/DDBJ databases">
        <authorList>
            <person name="Laetsch R D."/>
            <person name="Stevens L."/>
            <person name="Kumar S."/>
            <person name="Blaxter L. M."/>
        </authorList>
    </citation>
    <scope>NUCLEOTIDE SEQUENCE [LARGE SCALE GENOMIC DNA]</scope>
</reference>
<feature type="compositionally biased region" description="Basic and acidic residues" evidence="1">
    <location>
        <begin position="275"/>
        <end position="285"/>
    </location>
</feature>
<protein>
    <recommendedName>
        <fullName evidence="2">DUF5641 domain-containing protein</fullName>
    </recommendedName>
</protein>
<name>A0A498SPT2_ACAVI</name>
<sequence>MSCKRWKAKPFKLPLMPNYPQERITKSRTFGRIGLDYLGPITVKIQLERAKRWITLFTCFTTRAVHLEIVDDLSTESFLTALKRFVARRGYPELILSDNSSQFQTVFQTIKTSSTQEALKTFWEIWKDEYLNSLKDRYQSEHKSPRNVEKRQPIEREVVLLDEPHVPRGIWKLARIKKLNVANDGYVRSAQIETPSGKLLNRSIEFVNLEILFFKLRNSDLNYIIFLHKKKGRDSREEPEGLLGRSGNSGGPKREQGVIRSRGEQGEAGDGGEPVPKRAVEADGR</sequence>
<evidence type="ECO:0000313" key="3">
    <source>
        <dbReference type="EMBL" id="VBB34364.1"/>
    </source>
</evidence>
<dbReference type="Pfam" id="PF18701">
    <property type="entry name" value="DUF5641"/>
    <property type="match status" value="1"/>
</dbReference>
<accession>A0A498SPT2</accession>
<evidence type="ECO:0000256" key="1">
    <source>
        <dbReference type="SAM" id="MobiDB-lite"/>
    </source>
</evidence>
<dbReference type="EMBL" id="UPTC01003403">
    <property type="protein sequence ID" value="VBB34364.1"/>
    <property type="molecule type" value="Genomic_DNA"/>
</dbReference>
<gene>
    <name evidence="3" type="ORF">NAV_LOCUS9155</name>
</gene>
<feature type="compositionally biased region" description="Basic and acidic residues" evidence="1">
    <location>
        <begin position="252"/>
        <end position="265"/>
    </location>
</feature>
<dbReference type="STRING" id="6277.A0A498SPT2"/>
<dbReference type="GO" id="GO:0003676">
    <property type="term" value="F:nucleic acid binding"/>
    <property type="evidence" value="ECO:0007669"/>
    <property type="project" value="InterPro"/>
</dbReference>